<accession>A0A835AHW0</accession>
<keyword evidence="3" id="KW-1185">Reference proteome</keyword>
<comment type="function">
    <text evidence="1">Dirigent proteins impart stereoselectivity on the phenoxy radical-coupling reaction, yielding optically active lignans from two molecules of coniferyl alcohol in the biosynthesis of lignans, flavonolignans, and alkaloids and thus plays a central role in plant secondary metabolism.</text>
</comment>
<dbReference type="InterPro" id="IPR004265">
    <property type="entry name" value="Dirigent"/>
</dbReference>
<comment type="similarity">
    <text evidence="1">Belongs to the plant dirigent protein family.</text>
</comment>
<protein>
    <recommendedName>
        <fullName evidence="1">Dirigent protein</fullName>
    </recommendedName>
</protein>
<reference evidence="2" key="1">
    <citation type="submission" date="2020-07" db="EMBL/GenBank/DDBJ databases">
        <title>Genome sequence and genetic diversity analysis of an under-domesticated orphan crop, white fonio (Digitaria exilis).</title>
        <authorList>
            <person name="Bennetzen J.L."/>
            <person name="Chen S."/>
            <person name="Ma X."/>
            <person name="Wang X."/>
            <person name="Yssel A.E.J."/>
            <person name="Chaluvadi S.R."/>
            <person name="Johnson M."/>
            <person name="Gangashetty P."/>
            <person name="Hamidou F."/>
            <person name="Sanogo M.D."/>
            <person name="Zwaenepoel A."/>
            <person name="Wallace J."/>
            <person name="Van De Peer Y."/>
            <person name="Van Deynze A."/>
        </authorList>
    </citation>
    <scope>NUCLEOTIDE SEQUENCE</scope>
    <source>
        <tissue evidence="2">Leaves</tissue>
    </source>
</reference>
<dbReference type="Proteomes" id="UP000636709">
    <property type="component" value="Unassembled WGS sequence"/>
</dbReference>
<dbReference type="GO" id="GO:0048046">
    <property type="term" value="C:apoplast"/>
    <property type="evidence" value="ECO:0007669"/>
    <property type="project" value="UniProtKB-SubCell"/>
</dbReference>
<comment type="subcellular location">
    <subcellularLocation>
        <location evidence="1">Secreted</location>
        <location evidence="1">Extracellular space</location>
        <location evidence="1">Apoplast</location>
    </subcellularLocation>
</comment>
<sequence length="148" mass="16332">MLAVSIAVGHALDEKTLSTTLYLQQTFDQDQRTLATDTVIINWVLKDGPDAGANTIGHAEGLTTHANLAKNWWVTIMDMVFDGGRASESVMGGTGELTVARGIINYNIIRQDNSRIFELCIDVYYTSPQSILVSNICIFISGHYRNFC</sequence>
<keyword evidence="1" id="KW-0052">Apoplast</keyword>
<dbReference type="AlphaFoldDB" id="A0A835AHW0"/>
<organism evidence="2 3">
    <name type="scientific">Digitaria exilis</name>
    <dbReference type="NCBI Taxonomy" id="1010633"/>
    <lineage>
        <taxon>Eukaryota</taxon>
        <taxon>Viridiplantae</taxon>
        <taxon>Streptophyta</taxon>
        <taxon>Embryophyta</taxon>
        <taxon>Tracheophyta</taxon>
        <taxon>Spermatophyta</taxon>
        <taxon>Magnoliopsida</taxon>
        <taxon>Liliopsida</taxon>
        <taxon>Poales</taxon>
        <taxon>Poaceae</taxon>
        <taxon>PACMAD clade</taxon>
        <taxon>Panicoideae</taxon>
        <taxon>Panicodae</taxon>
        <taxon>Paniceae</taxon>
        <taxon>Anthephorinae</taxon>
        <taxon>Digitaria</taxon>
    </lineage>
</organism>
<evidence type="ECO:0000313" key="2">
    <source>
        <dbReference type="EMBL" id="KAF8662684.1"/>
    </source>
</evidence>
<dbReference type="EMBL" id="JACEFO010002380">
    <property type="protein sequence ID" value="KAF8662684.1"/>
    <property type="molecule type" value="Genomic_DNA"/>
</dbReference>
<dbReference type="Pfam" id="PF03018">
    <property type="entry name" value="Dirigent"/>
    <property type="match status" value="1"/>
</dbReference>
<dbReference type="OrthoDB" id="602353at2759"/>
<name>A0A835AHW0_9POAL</name>
<evidence type="ECO:0000256" key="1">
    <source>
        <dbReference type="RuleBase" id="RU363099"/>
    </source>
</evidence>
<evidence type="ECO:0000313" key="3">
    <source>
        <dbReference type="Proteomes" id="UP000636709"/>
    </source>
</evidence>
<gene>
    <name evidence="2" type="ORF">HU200_056288</name>
</gene>
<keyword evidence="1" id="KW-0964">Secreted</keyword>
<proteinExistence type="inferred from homology"/>
<comment type="subunit">
    <text evidence="1">Homodimer.</text>
</comment>
<comment type="caution">
    <text evidence="2">The sequence shown here is derived from an EMBL/GenBank/DDBJ whole genome shotgun (WGS) entry which is preliminary data.</text>
</comment>